<feature type="binding site" evidence="5">
    <location>
        <position position="61"/>
    </location>
    <ligand>
        <name>Mg(2+)</name>
        <dbReference type="ChEBI" id="CHEBI:18420"/>
        <label>2</label>
    </ligand>
</feature>
<feature type="binding site" evidence="5">
    <location>
        <position position="93"/>
    </location>
    <ligand>
        <name>Mg(2+)</name>
        <dbReference type="ChEBI" id="CHEBI:18420"/>
        <label>1</label>
    </ligand>
</feature>
<comment type="cofactor">
    <cofactor evidence="1 5">
        <name>Mg(2+)</name>
        <dbReference type="ChEBI" id="CHEBI:18420"/>
    </cofactor>
</comment>
<dbReference type="InterPro" id="IPR036649">
    <property type="entry name" value="Pyrophosphatase_sf"/>
</dbReference>
<reference evidence="6 7" key="1">
    <citation type="submission" date="2019-03" db="EMBL/GenBank/DDBJ databases">
        <title>Characterization of a novel Mycoplasma cynos real-time PCR assay.</title>
        <authorList>
            <person name="Tallmadge R.L."/>
            <person name="Mitchell P.K."/>
            <person name="Goodman L."/>
        </authorList>
    </citation>
    <scope>NUCLEOTIDE SEQUENCE [LARGE SCALE GENOMIC DNA]</scope>
    <source>
        <strain evidence="6 7">1642</strain>
    </source>
</reference>
<comment type="caution">
    <text evidence="6">The sequence shown here is derived from an EMBL/GenBank/DDBJ whole genome shotgun (WGS) entry which is preliminary data.</text>
</comment>
<protein>
    <recommendedName>
        <fullName evidence="5">Inorganic pyrophosphatase</fullName>
        <ecNumber evidence="5">3.6.1.1</ecNumber>
    </recommendedName>
    <alternativeName>
        <fullName evidence="5">Pyrophosphate phospho-hydrolase</fullName>
        <shortName evidence="5">PPase</shortName>
    </alternativeName>
</protein>
<comment type="function">
    <text evidence="5">Catalyzes the hydrolysis of inorganic pyrophosphate (PPi) forming two phosphate ions.</text>
</comment>
<accession>A0A507SQ92</accession>
<dbReference type="PROSITE" id="PS00387">
    <property type="entry name" value="PPASE"/>
    <property type="match status" value="1"/>
</dbReference>
<dbReference type="GO" id="GO:0004427">
    <property type="term" value="F:inorganic diphosphate phosphatase activity"/>
    <property type="evidence" value="ECO:0007669"/>
    <property type="project" value="UniProtKB-UniRule"/>
</dbReference>
<feature type="binding site" evidence="5">
    <location>
        <position position="61"/>
    </location>
    <ligand>
        <name>Mg(2+)</name>
        <dbReference type="ChEBI" id="CHEBI:18420"/>
        <label>1</label>
    </ligand>
</feature>
<dbReference type="InterPro" id="IPR008162">
    <property type="entry name" value="Pyrophosphatase"/>
</dbReference>
<feature type="binding site" evidence="5">
    <location>
        <position position="46"/>
    </location>
    <ligand>
        <name>substrate</name>
    </ligand>
</feature>
<dbReference type="GO" id="GO:0006796">
    <property type="term" value="P:phosphate-containing compound metabolic process"/>
    <property type="evidence" value="ECO:0007669"/>
    <property type="project" value="InterPro"/>
</dbReference>
<dbReference type="GO" id="GO:0000287">
    <property type="term" value="F:magnesium ion binding"/>
    <property type="evidence" value="ECO:0007669"/>
    <property type="project" value="UniProtKB-UniRule"/>
</dbReference>
<dbReference type="Proteomes" id="UP000320801">
    <property type="component" value="Unassembled WGS sequence"/>
</dbReference>
<dbReference type="Pfam" id="PF00719">
    <property type="entry name" value="Pyrophosphatase"/>
    <property type="match status" value="1"/>
</dbReference>
<gene>
    <name evidence="5" type="primary">ppa</name>
    <name evidence="6" type="ORF">E1I18_01985</name>
</gene>
<feature type="binding site" evidence="5">
    <location>
        <position position="20"/>
    </location>
    <ligand>
        <name>substrate</name>
    </ligand>
</feature>
<evidence type="ECO:0000256" key="5">
    <source>
        <dbReference type="HAMAP-Rule" id="MF_00209"/>
    </source>
</evidence>
<evidence type="ECO:0000256" key="3">
    <source>
        <dbReference type="ARBA" id="ARBA00022801"/>
    </source>
</evidence>
<feature type="binding site" evidence="5">
    <location>
        <position position="34"/>
    </location>
    <ligand>
        <name>substrate</name>
    </ligand>
</feature>
<dbReference type="PANTHER" id="PTHR10286">
    <property type="entry name" value="INORGANIC PYROPHOSPHATASE"/>
    <property type="match status" value="1"/>
</dbReference>
<sequence>MSKNNVIEIKIEIQKGSNIKYEFDRADGQIHVDRILRGDFVYPANYGFIPNALDWDGDELDVLVYSQEKFIPGVVLNARIIGAMKMIDSGETDTKLIAVHADDYRLDHIESLDQLPEPFLKDVETFFNNYKNWKKPGASKVTGFEGLKWALEELEECKDLMNKYGSIPKKEFIEKMMKEHPEKYEINHKQKTF</sequence>
<dbReference type="NCBIfam" id="NF002578">
    <property type="entry name" value="PRK02230.1"/>
    <property type="match status" value="1"/>
</dbReference>
<evidence type="ECO:0000313" key="7">
    <source>
        <dbReference type="Proteomes" id="UP000320801"/>
    </source>
</evidence>
<dbReference type="EMBL" id="SMDN01000006">
    <property type="protein sequence ID" value="TQC51542.1"/>
    <property type="molecule type" value="Genomic_DNA"/>
</dbReference>
<dbReference type="Gene3D" id="3.90.80.10">
    <property type="entry name" value="Inorganic pyrophosphatase"/>
    <property type="match status" value="1"/>
</dbReference>
<comment type="subcellular location">
    <subcellularLocation>
        <location evidence="5">Cytoplasm</location>
    </subcellularLocation>
</comment>
<keyword evidence="2 5" id="KW-0479">Metal-binding</keyword>
<evidence type="ECO:0000256" key="1">
    <source>
        <dbReference type="ARBA" id="ARBA00001946"/>
    </source>
</evidence>
<dbReference type="CDD" id="cd00412">
    <property type="entry name" value="pyrophosphatase"/>
    <property type="match status" value="1"/>
</dbReference>
<dbReference type="OrthoDB" id="5187599at2"/>
<feature type="binding site" evidence="5">
    <location>
        <position position="56"/>
    </location>
    <ligand>
        <name>Mg(2+)</name>
        <dbReference type="ChEBI" id="CHEBI:18420"/>
        <label>1</label>
    </ligand>
</feature>
<dbReference type="EC" id="3.6.1.1" evidence="5"/>
<dbReference type="HAMAP" id="MF_00209">
    <property type="entry name" value="Inorganic_PPase"/>
    <property type="match status" value="1"/>
</dbReference>
<dbReference type="SUPFAM" id="SSF50324">
    <property type="entry name" value="Inorganic pyrophosphatase"/>
    <property type="match status" value="1"/>
</dbReference>
<comment type="similarity">
    <text evidence="5">Belongs to the PPase family.</text>
</comment>
<evidence type="ECO:0000256" key="4">
    <source>
        <dbReference type="ARBA" id="ARBA00022842"/>
    </source>
</evidence>
<dbReference type="GO" id="GO:0005737">
    <property type="term" value="C:cytoplasm"/>
    <property type="evidence" value="ECO:0007669"/>
    <property type="project" value="UniProtKB-SubCell"/>
</dbReference>
<organism evidence="6 7">
    <name type="scientific">Mycoplasmopsis mucosicanis</name>
    <dbReference type="NCBI Taxonomy" id="458208"/>
    <lineage>
        <taxon>Bacteria</taxon>
        <taxon>Bacillati</taxon>
        <taxon>Mycoplasmatota</taxon>
        <taxon>Mycoplasmoidales</taxon>
        <taxon>Metamycoplasmataceae</taxon>
        <taxon>Mycoplasmopsis</taxon>
    </lineage>
</organism>
<name>A0A507SQ92_9BACT</name>
<keyword evidence="5" id="KW-0963">Cytoplasm</keyword>
<comment type="subunit">
    <text evidence="5">Homohexamer.</text>
</comment>
<keyword evidence="4 5" id="KW-0460">Magnesium</keyword>
<proteinExistence type="inferred from homology"/>
<dbReference type="AlphaFoldDB" id="A0A507SQ92"/>
<comment type="catalytic activity">
    <reaction evidence="5">
        <text>diphosphate + H2O = 2 phosphate + H(+)</text>
        <dbReference type="Rhea" id="RHEA:24576"/>
        <dbReference type="ChEBI" id="CHEBI:15377"/>
        <dbReference type="ChEBI" id="CHEBI:15378"/>
        <dbReference type="ChEBI" id="CHEBI:33019"/>
        <dbReference type="ChEBI" id="CHEBI:43474"/>
        <dbReference type="EC" id="3.6.1.1"/>
    </reaction>
</comment>
<feature type="binding site" evidence="5">
    <location>
        <position position="130"/>
    </location>
    <ligand>
        <name>substrate</name>
    </ligand>
</feature>
<evidence type="ECO:0000256" key="2">
    <source>
        <dbReference type="ARBA" id="ARBA00022723"/>
    </source>
</evidence>
<keyword evidence="7" id="KW-1185">Reference proteome</keyword>
<keyword evidence="3 5" id="KW-0378">Hydrolase</keyword>
<evidence type="ECO:0000313" key="6">
    <source>
        <dbReference type="EMBL" id="TQC51542.1"/>
    </source>
</evidence>
<dbReference type="RefSeq" id="WP_141483926.1">
    <property type="nucleotide sequence ID" value="NZ_SMDN01000006.1"/>
</dbReference>